<dbReference type="SMART" id="SM00487">
    <property type="entry name" value="DEXDc"/>
    <property type="match status" value="1"/>
</dbReference>
<dbReference type="Proteomes" id="UP000007812">
    <property type="component" value="Chromosome"/>
</dbReference>
<dbReference type="SUPFAM" id="SSF52540">
    <property type="entry name" value="P-loop containing nucleoside triphosphate hydrolases"/>
    <property type="match status" value="1"/>
</dbReference>
<dbReference type="InterPro" id="IPR014001">
    <property type="entry name" value="Helicase_ATP-bd"/>
</dbReference>
<dbReference type="eggNOG" id="arCOG01444">
    <property type="taxonomic scope" value="Archaea"/>
</dbReference>
<dbReference type="Pfam" id="PF22590">
    <property type="entry name" value="Cas3-like_C_2"/>
    <property type="match status" value="1"/>
</dbReference>
<evidence type="ECO:0000256" key="5">
    <source>
        <dbReference type="ARBA" id="ARBA00023118"/>
    </source>
</evidence>
<dbReference type="GO" id="GO:0051607">
    <property type="term" value="P:defense response to virus"/>
    <property type="evidence" value="ECO:0007669"/>
    <property type="project" value="UniProtKB-KW"/>
</dbReference>
<dbReference type="GO" id="GO:0016787">
    <property type="term" value="F:hydrolase activity"/>
    <property type="evidence" value="ECO:0007669"/>
    <property type="project" value="UniProtKB-KW"/>
</dbReference>
<sequence>MSDIYKDICSKENVEPRDKITETLDEIENGHSVILTAPTGYGKTSITKALAVAAVQGNDNFDRVIHVLPYRSIVQDLTAKLRYSLAKIGLNQDLVGAQDMDFHDSPYFLLKANVTTLDTFVLNLFKLPVAEIDRGLNGLGTHFEVPRGAIYSSIVVFDEFHLFSEDGKPLTSAIASLKSLGSMGVPFIIATATMPDSVKSLIKESLIKEGVSLTEVNVIDSPVKRSIDIRFESDLPRIDTEKRTLIVFNTRTEAINAYRKLKGLGYSPLLIHSKFSSRDRVEKVNKIVNRNEQAKLVISTQVIEAGVDVSFDTLITEAAPLPNLIQRAGRVARYGGEGEVIIIPFMGKVYERSEVDQAVKLIEENNVIDHSLMQFYKVNVDVDPSLRTSLNMIDDVALYTSGATTELLEEVCSLTRDVSLVMGFPHGCTSPECAVPLTDQEAKDLINAGNMIVKNGQFMHPSQARLKSLKDCLPLQFLKLGIDGVVIESYDKEEGAII</sequence>
<dbReference type="InterPro" id="IPR001650">
    <property type="entry name" value="Helicase_C-like"/>
</dbReference>
<evidence type="ECO:0000256" key="1">
    <source>
        <dbReference type="ARBA" id="ARBA00022741"/>
    </source>
</evidence>
<dbReference type="GO" id="GO:0003676">
    <property type="term" value="F:nucleic acid binding"/>
    <property type="evidence" value="ECO:0007669"/>
    <property type="project" value="InterPro"/>
</dbReference>
<keyword evidence="1" id="KW-0547">Nucleotide-binding</keyword>
<dbReference type="InterPro" id="IPR006474">
    <property type="entry name" value="Helicase_Cas3_CRISPR-ass_core"/>
</dbReference>
<dbReference type="InterPro" id="IPR011545">
    <property type="entry name" value="DEAD/DEAH_box_helicase_dom"/>
</dbReference>
<keyword evidence="4" id="KW-0067">ATP-binding</keyword>
<dbReference type="PROSITE" id="PS51194">
    <property type="entry name" value="HELICASE_CTER"/>
    <property type="match status" value="1"/>
</dbReference>
<dbReference type="EMBL" id="CP002656">
    <property type="protein sequence ID" value="AEB95258.1"/>
    <property type="molecule type" value="Genomic_DNA"/>
</dbReference>
<dbReference type="Gene3D" id="3.40.50.300">
    <property type="entry name" value="P-loop containing nucleotide triphosphate hydrolases"/>
    <property type="match status" value="2"/>
</dbReference>
<dbReference type="STRING" id="1006006.Mcup_1153"/>
<keyword evidence="3" id="KW-0347">Helicase</keyword>
<evidence type="ECO:0000259" key="7">
    <source>
        <dbReference type="PROSITE" id="PS51194"/>
    </source>
</evidence>
<dbReference type="PATRIC" id="fig|1006006.8.peg.1148"/>
<keyword evidence="2" id="KW-0378">Hydrolase</keyword>
<accession>F4G360</accession>
<dbReference type="PROSITE" id="PS51192">
    <property type="entry name" value="HELICASE_ATP_BIND_1"/>
    <property type="match status" value="1"/>
</dbReference>
<evidence type="ECO:0000313" key="8">
    <source>
        <dbReference type="EMBL" id="AEB95258.1"/>
    </source>
</evidence>
<dbReference type="KEGG" id="mcn:Mcup_1153"/>
<reference evidence="8 9" key="1">
    <citation type="journal article" date="2011" name="J. Bacteriol.">
        <title>Complete genome sequence of Metallosphaera cuprina, a metal sulfide-oxidizing archaeon from a hot spring.</title>
        <authorList>
            <person name="Liu L.J."/>
            <person name="You X.Y."/>
            <person name="Zheng H."/>
            <person name="Wang S."/>
            <person name="Jiang C.Y."/>
            <person name="Liu S.J."/>
        </authorList>
    </citation>
    <scope>NUCLEOTIDE SEQUENCE [LARGE SCALE GENOMIC DNA]</scope>
    <source>
        <strain evidence="8 9">Ar-4</strain>
    </source>
</reference>
<evidence type="ECO:0000256" key="2">
    <source>
        <dbReference type="ARBA" id="ARBA00022801"/>
    </source>
</evidence>
<dbReference type="GO" id="GO:0005829">
    <property type="term" value="C:cytosol"/>
    <property type="evidence" value="ECO:0007669"/>
    <property type="project" value="TreeGrafter"/>
</dbReference>
<keyword evidence="9" id="KW-1185">Reference proteome</keyword>
<name>F4G360_METCR</name>
<feature type="domain" description="Helicase C-terminal" evidence="7">
    <location>
        <begin position="230"/>
        <end position="379"/>
    </location>
</feature>
<dbReference type="InterPro" id="IPR050079">
    <property type="entry name" value="DEAD_box_RNA_helicase"/>
</dbReference>
<evidence type="ECO:0000313" key="9">
    <source>
        <dbReference type="Proteomes" id="UP000007812"/>
    </source>
</evidence>
<evidence type="ECO:0000256" key="4">
    <source>
        <dbReference type="ARBA" id="ARBA00022840"/>
    </source>
</evidence>
<dbReference type="InterPro" id="IPR054712">
    <property type="entry name" value="Cas3-like_dom"/>
</dbReference>
<evidence type="ECO:0000256" key="3">
    <source>
        <dbReference type="ARBA" id="ARBA00022806"/>
    </source>
</evidence>
<dbReference type="NCBIfam" id="TIGR01587">
    <property type="entry name" value="cas3_core"/>
    <property type="match status" value="1"/>
</dbReference>
<dbReference type="HOGENOM" id="CLU_031100_1_0_2"/>
<dbReference type="SMART" id="SM00490">
    <property type="entry name" value="HELICc"/>
    <property type="match status" value="1"/>
</dbReference>
<gene>
    <name evidence="8" type="ordered locus">Mcup_1153</name>
</gene>
<proteinExistence type="predicted"/>
<evidence type="ECO:0000259" key="6">
    <source>
        <dbReference type="PROSITE" id="PS51192"/>
    </source>
</evidence>
<dbReference type="Pfam" id="PF00270">
    <property type="entry name" value="DEAD"/>
    <property type="match status" value="1"/>
</dbReference>
<feature type="domain" description="Helicase ATP-binding" evidence="6">
    <location>
        <begin position="24"/>
        <end position="212"/>
    </location>
</feature>
<dbReference type="PANTHER" id="PTHR47959">
    <property type="entry name" value="ATP-DEPENDENT RNA HELICASE RHLE-RELATED"/>
    <property type="match status" value="1"/>
</dbReference>
<dbReference type="InterPro" id="IPR027417">
    <property type="entry name" value="P-loop_NTPase"/>
</dbReference>
<dbReference type="PANTHER" id="PTHR47959:SF16">
    <property type="entry name" value="CRISPR-ASSOCIATED NUCLEASE_HELICASE CAS3-RELATED"/>
    <property type="match status" value="1"/>
</dbReference>
<keyword evidence="5" id="KW-0051">Antiviral defense</keyword>
<dbReference type="GO" id="GO:0005524">
    <property type="term" value="F:ATP binding"/>
    <property type="evidence" value="ECO:0007669"/>
    <property type="project" value="UniProtKB-KW"/>
</dbReference>
<protein>
    <submittedName>
        <fullName evidence="8">CRISPR-associated helicase Cas3 family protein protein</fullName>
    </submittedName>
</protein>
<dbReference type="AlphaFoldDB" id="F4G360"/>
<organism evidence="8 9">
    <name type="scientific">Metallosphaera cuprina (strain Ar-4)</name>
    <dbReference type="NCBI Taxonomy" id="1006006"/>
    <lineage>
        <taxon>Archaea</taxon>
        <taxon>Thermoproteota</taxon>
        <taxon>Thermoprotei</taxon>
        <taxon>Sulfolobales</taxon>
        <taxon>Sulfolobaceae</taxon>
        <taxon>Metallosphaera</taxon>
    </lineage>
</organism>
<dbReference type="GO" id="GO:0003724">
    <property type="term" value="F:RNA helicase activity"/>
    <property type="evidence" value="ECO:0007669"/>
    <property type="project" value="TreeGrafter"/>
</dbReference>
<dbReference type="GO" id="GO:0140097">
    <property type="term" value="F:catalytic activity, acting on DNA"/>
    <property type="evidence" value="ECO:0007669"/>
    <property type="project" value="UniProtKB-ARBA"/>
</dbReference>